<feature type="non-terminal residue" evidence="1">
    <location>
        <position position="1"/>
    </location>
</feature>
<gene>
    <name evidence="1" type="ORF">CROQUDRAFT_699695</name>
</gene>
<dbReference type="AlphaFoldDB" id="A0A9P6NJH2"/>
<evidence type="ECO:0000313" key="2">
    <source>
        <dbReference type="Proteomes" id="UP000886653"/>
    </source>
</evidence>
<accession>A0A9P6NJH2</accession>
<evidence type="ECO:0000313" key="1">
    <source>
        <dbReference type="EMBL" id="KAG0147119.1"/>
    </source>
</evidence>
<dbReference type="Proteomes" id="UP000886653">
    <property type="component" value="Unassembled WGS sequence"/>
</dbReference>
<dbReference type="EMBL" id="MU167251">
    <property type="protein sequence ID" value="KAG0147119.1"/>
    <property type="molecule type" value="Genomic_DNA"/>
</dbReference>
<keyword evidence="2" id="KW-1185">Reference proteome</keyword>
<proteinExistence type="predicted"/>
<comment type="caution">
    <text evidence="1">The sequence shown here is derived from an EMBL/GenBank/DDBJ whole genome shotgun (WGS) entry which is preliminary data.</text>
</comment>
<dbReference type="OrthoDB" id="2505258at2759"/>
<protein>
    <submittedName>
        <fullName evidence="1">Uncharacterized protein</fullName>
    </submittedName>
</protein>
<reference evidence="1" key="1">
    <citation type="submission" date="2013-11" db="EMBL/GenBank/DDBJ databases">
        <title>Genome sequence of the fusiform rust pathogen reveals effectors for host alternation and coevolution with pine.</title>
        <authorList>
            <consortium name="DOE Joint Genome Institute"/>
            <person name="Smith K."/>
            <person name="Pendleton A."/>
            <person name="Kubisiak T."/>
            <person name="Anderson C."/>
            <person name="Salamov A."/>
            <person name="Aerts A."/>
            <person name="Riley R."/>
            <person name="Clum A."/>
            <person name="Lindquist E."/>
            <person name="Ence D."/>
            <person name="Campbell M."/>
            <person name="Kronenberg Z."/>
            <person name="Feau N."/>
            <person name="Dhillon B."/>
            <person name="Hamelin R."/>
            <person name="Burleigh J."/>
            <person name="Smith J."/>
            <person name="Yandell M."/>
            <person name="Nelson C."/>
            <person name="Grigoriev I."/>
            <person name="Davis J."/>
        </authorList>
    </citation>
    <scope>NUCLEOTIDE SEQUENCE</scope>
    <source>
        <strain evidence="1">G11</strain>
    </source>
</reference>
<organism evidence="1 2">
    <name type="scientific">Cronartium quercuum f. sp. fusiforme G11</name>
    <dbReference type="NCBI Taxonomy" id="708437"/>
    <lineage>
        <taxon>Eukaryota</taxon>
        <taxon>Fungi</taxon>
        <taxon>Dikarya</taxon>
        <taxon>Basidiomycota</taxon>
        <taxon>Pucciniomycotina</taxon>
        <taxon>Pucciniomycetes</taxon>
        <taxon>Pucciniales</taxon>
        <taxon>Coleosporiaceae</taxon>
        <taxon>Cronartium</taxon>
    </lineage>
</organism>
<sequence length="218" mass="24781">FCHLQRLLCKAPPEDDTVKVVQRNISSLFEMDDEVYKKLLAYHRAQDKSWVNYHVLPYPNGACILSAYAHEVGVWHGQEGMKYSKQVALNIVKIESKGKYSWAKVLHILLLKKSREMVVMVRWLDIVRDLVLESLLKRLSMVHVVQGFKEEFISASSIVSTLAHRELPAWTLGINAPSMLLMGVNPGDHDYVGTDDLEDTDWGHGRDSMDLDTDVSMG</sequence>
<name>A0A9P6NJH2_9BASI</name>